<organism evidence="1 2">
    <name type="scientific">Cordylochernes scorpioides</name>
    <dbReference type="NCBI Taxonomy" id="51811"/>
    <lineage>
        <taxon>Eukaryota</taxon>
        <taxon>Metazoa</taxon>
        <taxon>Ecdysozoa</taxon>
        <taxon>Arthropoda</taxon>
        <taxon>Chelicerata</taxon>
        <taxon>Arachnida</taxon>
        <taxon>Pseudoscorpiones</taxon>
        <taxon>Cheliferoidea</taxon>
        <taxon>Chernetidae</taxon>
        <taxon>Cordylochernes</taxon>
    </lineage>
</organism>
<reference evidence="1 2" key="1">
    <citation type="submission" date="2022-01" db="EMBL/GenBank/DDBJ databases">
        <title>A chromosomal length assembly of Cordylochernes scorpioides.</title>
        <authorList>
            <person name="Zeh D."/>
            <person name="Zeh J."/>
        </authorList>
    </citation>
    <scope>NUCLEOTIDE SEQUENCE [LARGE SCALE GENOMIC DNA]</scope>
    <source>
        <strain evidence="1">IN4F17</strain>
        <tissue evidence="1">Whole Body</tissue>
    </source>
</reference>
<dbReference type="EMBL" id="CP092882">
    <property type="protein sequence ID" value="UYV81231.1"/>
    <property type="molecule type" value="Genomic_DNA"/>
</dbReference>
<proteinExistence type="predicted"/>
<name>A0ABY6LJB8_9ARAC</name>
<sequence>MSETQTAGDRLHPSRWRLLFTNFPPSAPAIYRSLGIEEKNSHKTNIGLFADDIILWSSNTNWKKAERDLNKTLSHLEKFANKHKLEFNPQKSET</sequence>
<gene>
    <name evidence="1" type="ORF">LAZ67_20000413</name>
</gene>
<dbReference type="Proteomes" id="UP001235939">
    <property type="component" value="Chromosome 20"/>
</dbReference>
<evidence type="ECO:0000313" key="1">
    <source>
        <dbReference type="EMBL" id="UYV81231.1"/>
    </source>
</evidence>
<evidence type="ECO:0000313" key="2">
    <source>
        <dbReference type="Proteomes" id="UP001235939"/>
    </source>
</evidence>
<protein>
    <recommendedName>
        <fullName evidence="3">Reverse transcriptase domain-containing protein</fullName>
    </recommendedName>
</protein>
<keyword evidence="2" id="KW-1185">Reference proteome</keyword>
<evidence type="ECO:0008006" key="3">
    <source>
        <dbReference type="Google" id="ProtNLM"/>
    </source>
</evidence>
<accession>A0ABY6LJB8</accession>